<dbReference type="OrthoDB" id="10038234at2759"/>
<reference evidence="3" key="1">
    <citation type="submission" date="2021-02" db="EMBL/GenBank/DDBJ databases">
        <authorList>
            <person name="Nowell W R."/>
        </authorList>
    </citation>
    <scope>NUCLEOTIDE SEQUENCE</scope>
</reference>
<evidence type="ECO:0000313" key="5">
    <source>
        <dbReference type="Proteomes" id="UP000663829"/>
    </source>
</evidence>
<evidence type="ECO:0000313" key="3">
    <source>
        <dbReference type="EMBL" id="CAF1345396.1"/>
    </source>
</evidence>
<sequence>MAPTPSDKKKKRQTVAQNLRKSNENKENVIPCTPSVSNPKSPFFTLRESRLFNVTNTPKRGISESPVDTTPRTPHNVYSYKKREFTGPSCEKLSSYASKTAKDHTKNVSDHYQVIHNSLLIELMKQTVCERCQSKWNGDLATANREGLYCSLVFTCKCGHMIKIGTSKCCPQTKMRDVNIRCVIANLAGIGHQGLAKLFGILNVPPSIDDDHYSHTVAHVLPSLRAHQQNSMSAAVEKACTESGSRQLSVSGDGSWQRRGFSSLNGVAAIMSSSTTAKVLDIERMSKKCSTCIGALSIKHVSREKYEAIINKHNCEMNHTGSSGAMEVDGIYRLFERSQHLYNVQYVNYIGDGDAKILPKLLNNPPYDNITINKIEDINHFSKKMLHRLQKIAQDLKQTKIDGKNDMMTNFKYYYRQAVVRNKTNLDEMVKSVWAIWKHKASTDLEPHHEWCSPIFCGFTKAWEEDKEYDHTKHSLPLAVMNAIRPVFTELASRATLNRVLNGSSENANESFHSILWSFAPKNRYSPGTIIDVCVALAVLVYNDGYQSIIPVVEQLTGGEGGYYTRLGMERFDKLRVYYEHKKKRKEDVRAKMSVEERKQQQDDDEQLDDAYLPRAY</sequence>
<dbReference type="Proteomes" id="UP000681722">
    <property type="component" value="Unassembled WGS sequence"/>
</dbReference>
<keyword evidence="5" id="KW-1185">Reference proteome</keyword>
<evidence type="ECO:0000256" key="1">
    <source>
        <dbReference type="SAM" id="MobiDB-lite"/>
    </source>
</evidence>
<organism evidence="3 5">
    <name type="scientific">Didymodactylos carnosus</name>
    <dbReference type="NCBI Taxonomy" id="1234261"/>
    <lineage>
        <taxon>Eukaryota</taxon>
        <taxon>Metazoa</taxon>
        <taxon>Spiralia</taxon>
        <taxon>Gnathifera</taxon>
        <taxon>Rotifera</taxon>
        <taxon>Eurotatoria</taxon>
        <taxon>Bdelloidea</taxon>
        <taxon>Philodinida</taxon>
        <taxon>Philodinidae</taxon>
        <taxon>Didymodactylos</taxon>
    </lineage>
</organism>
<dbReference type="EMBL" id="CAJOBC010061205">
    <property type="protein sequence ID" value="CAF4210408.1"/>
    <property type="molecule type" value="Genomic_DNA"/>
</dbReference>
<evidence type="ECO:0000259" key="2">
    <source>
        <dbReference type="Pfam" id="PF20700"/>
    </source>
</evidence>
<comment type="caution">
    <text evidence="3">The sequence shown here is derived from an EMBL/GenBank/DDBJ whole genome shotgun (WGS) entry which is preliminary data.</text>
</comment>
<feature type="region of interest" description="Disordered" evidence="1">
    <location>
        <begin position="587"/>
        <end position="617"/>
    </location>
</feature>
<gene>
    <name evidence="3" type="ORF">GPM918_LOCUS30641</name>
    <name evidence="4" type="ORF">SRO942_LOCUS31258</name>
</gene>
<dbReference type="Proteomes" id="UP000663829">
    <property type="component" value="Unassembled WGS sequence"/>
</dbReference>
<dbReference type="PANTHER" id="PTHR31751">
    <property type="entry name" value="SI:CH211-108C17.2-RELATED-RELATED"/>
    <property type="match status" value="1"/>
</dbReference>
<accession>A0A815GZE6</accession>
<dbReference type="EMBL" id="CAJNOQ010014623">
    <property type="protein sequence ID" value="CAF1345396.1"/>
    <property type="molecule type" value="Genomic_DNA"/>
</dbReference>
<name>A0A815GZE6_9BILA</name>
<proteinExistence type="predicted"/>
<evidence type="ECO:0000313" key="4">
    <source>
        <dbReference type="EMBL" id="CAF4210408.1"/>
    </source>
</evidence>
<dbReference type="AlphaFoldDB" id="A0A815GZE6"/>
<feature type="compositionally biased region" description="Basic and acidic residues" evidence="1">
    <location>
        <begin position="587"/>
        <end position="602"/>
    </location>
</feature>
<dbReference type="InterPro" id="IPR049012">
    <property type="entry name" value="Mutator_transp_dom"/>
</dbReference>
<feature type="domain" description="Mutator-like transposase" evidence="2">
    <location>
        <begin position="122"/>
        <end position="457"/>
    </location>
</feature>
<dbReference type="Pfam" id="PF20700">
    <property type="entry name" value="Mutator"/>
    <property type="match status" value="1"/>
</dbReference>
<feature type="region of interest" description="Disordered" evidence="1">
    <location>
        <begin position="1"/>
        <end position="34"/>
    </location>
</feature>
<protein>
    <recommendedName>
        <fullName evidence="2">Mutator-like transposase domain-containing protein</fullName>
    </recommendedName>
</protein>